<feature type="non-terminal residue" evidence="1">
    <location>
        <position position="126"/>
    </location>
</feature>
<dbReference type="EMBL" id="JBHTHM010001996">
    <property type="protein sequence ID" value="MFD0787430.1"/>
    <property type="molecule type" value="Genomic_DNA"/>
</dbReference>
<gene>
    <name evidence="1" type="ORF">ACFQZ8_26300</name>
</gene>
<organism evidence="1 2">
    <name type="scientific">Micromonospora azadirachtae</name>
    <dbReference type="NCBI Taxonomy" id="1970735"/>
    <lineage>
        <taxon>Bacteria</taxon>
        <taxon>Bacillati</taxon>
        <taxon>Actinomycetota</taxon>
        <taxon>Actinomycetes</taxon>
        <taxon>Micromonosporales</taxon>
        <taxon>Micromonosporaceae</taxon>
        <taxon>Micromonospora</taxon>
    </lineage>
</organism>
<sequence>MNEPADQAREALIVAPAHRLVDAVADVLAERYGVTATELFQVDYRLAVLLPLGEGTGITAPGHPAWRCFDHQEPVLDGTTGYFPVTMRGEQRGVLRLAPVSDEPAVRDELAGIATTLAHELAAVAA</sequence>
<reference evidence="2" key="1">
    <citation type="journal article" date="2019" name="Int. J. Syst. Evol. Microbiol.">
        <title>The Global Catalogue of Microorganisms (GCM) 10K type strain sequencing project: providing services to taxonomists for standard genome sequencing and annotation.</title>
        <authorList>
            <consortium name="The Broad Institute Genomics Platform"/>
            <consortium name="The Broad Institute Genome Sequencing Center for Infectious Disease"/>
            <person name="Wu L."/>
            <person name="Ma J."/>
        </authorList>
    </citation>
    <scope>NUCLEOTIDE SEQUENCE [LARGE SCALE GENOMIC DNA]</scope>
    <source>
        <strain evidence="2">JCM 32148</strain>
    </source>
</reference>
<evidence type="ECO:0000313" key="2">
    <source>
        <dbReference type="Proteomes" id="UP001597053"/>
    </source>
</evidence>
<proteinExistence type="predicted"/>
<comment type="caution">
    <text evidence="1">The sequence shown here is derived from an EMBL/GenBank/DDBJ whole genome shotgun (WGS) entry which is preliminary data.</text>
</comment>
<protein>
    <submittedName>
        <fullName evidence="1">Serine/threonine-protein phosphatase</fullName>
    </submittedName>
</protein>
<accession>A0ABW3A9K9</accession>
<keyword evidence="2" id="KW-1185">Reference proteome</keyword>
<name>A0ABW3A9K9_9ACTN</name>
<evidence type="ECO:0000313" key="1">
    <source>
        <dbReference type="EMBL" id="MFD0787430.1"/>
    </source>
</evidence>
<dbReference type="Proteomes" id="UP001597053">
    <property type="component" value="Unassembled WGS sequence"/>
</dbReference>